<dbReference type="EMBL" id="JASBAN010000001">
    <property type="protein sequence ID" value="MDI2111927.1"/>
    <property type="molecule type" value="Genomic_DNA"/>
</dbReference>
<proteinExistence type="predicted"/>
<dbReference type="InterPro" id="IPR025148">
    <property type="entry name" value="AtzG-like"/>
</dbReference>
<reference evidence="1" key="1">
    <citation type="submission" date="2023-05" db="EMBL/GenBank/DDBJ databases">
        <title>Whole genome sequence of Commensalibacter sp.</title>
        <authorList>
            <person name="Charoenyingcharoen P."/>
            <person name="Yukphan P."/>
        </authorList>
    </citation>
    <scope>NUCLEOTIDE SEQUENCE</scope>
    <source>
        <strain evidence="1">TBRC 10068</strain>
    </source>
</reference>
<comment type="caution">
    <text evidence="1">The sequence shown here is derived from an EMBL/GenBank/DDBJ whole genome shotgun (WGS) entry which is preliminary data.</text>
</comment>
<evidence type="ECO:0000313" key="2">
    <source>
        <dbReference type="Proteomes" id="UP001431775"/>
    </source>
</evidence>
<organism evidence="1 2">
    <name type="scientific">Commensalibacter nepenthis</name>
    <dbReference type="NCBI Taxonomy" id="3043872"/>
    <lineage>
        <taxon>Bacteria</taxon>
        <taxon>Pseudomonadati</taxon>
        <taxon>Pseudomonadota</taxon>
        <taxon>Alphaproteobacteria</taxon>
        <taxon>Acetobacterales</taxon>
        <taxon>Acetobacteraceae</taxon>
    </lineage>
</organism>
<evidence type="ECO:0000313" key="1">
    <source>
        <dbReference type="EMBL" id="MDI2111927.1"/>
    </source>
</evidence>
<dbReference type="Proteomes" id="UP001431775">
    <property type="component" value="Unassembled WGS sequence"/>
</dbReference>
<name>A0ABT6Q4X1_9PROT</name>
<gene>
    <name evidence="1" type="ORF">QJV33_01240</name>
</gene>
<dbReference type="RefSeq" id="WP_281461611.1">
    <property type="nucleotide sequence ID" value="NZ_JASBAN010000001.1"/>
</dbReference>
<keyword evidence="2" id="KW-1185">Reference proteome</keyword>
<protein>
    <submittedName>
        <fullName evidence="1">DUF4089 domain-containing protein</fullName>
    </submittedName>
</protein>
<sequence>MSNDRFYQMIQMLSDSINLTIPDECREGVQNNTKLLHQYSQLIHQFDIPEIEE</sequence>
<dbReference type="Pfam" id="PF13318">
    <property type="entry name" value="AtzG-like"/>
    <property type="match status" value="1"/>
</dbReference>
<accession>A0ABT6Q4X1</accession>